<name>A0A7W9MI07_9ACTN</name>
<keyword evidence="1" id="KW-0732">Signal</keyword>
<dbReference type="Proteomes" id="UP000540685">
    <property type="component" value="Unassembled WGS sequence"/>
</dbReference>
<keyword evidence="3" id="KW-1185">Reference proteome</keyword>
<accession>A0A7W9MI07</accession>
<feature type="chain" id="PRO_5030920049" description="DUF3558 domain-containing protein" evidence="1">
    <location>
        <begin position="26"/>
        <end position="195"/>
    </location>
</feature>
<evidence type="ECO:0008006" key="4">
    <source>
        <dbReference type="Google" id="ProtNLM"/>
    </source>
</evidence>
<sequence>MKLLRRGGVLAAVMLLISACTPDEAIVSTPAPVIPVVDSAPYLCGLVPEQGLRLVSGVKTLLNEESTGSKETGSCWTQDALPDSLRVAWTQETAKTKRDHIDFLMDDRRAVFTRYGATKLPGDLGEGYAAYFPIVQAEDQHYRVVAGFSCGGKKRILDLYLAQIAKGRDGIRDMIELMRIAQKRYGRLHKCTPGE</sequence>
<comment type="caution">
    <text evidence="2">The sequence shown here is derived from an EMBL/GenBank/DDBJ whole genome shotgun (WGS) entry which is preliminary data.</text>
</comment>
<dbReference type="PROSITE" id="PS51257">
    <property type="entry name" value="PROKAR_LIPOPROTEIN"/>
    <property type="match status" value="1"/>
</dbReference>
<gene>
    <name evidence="2" type="ORF">F4562_004744</name>
</gene>
<protein>
    <recommendedName>
        <fullName evidence="4">DUF3558 domain-containing protein</fullName>
    </recommendedName>
</protein>
<evidence type="ECO:0000256" key="1">
    <source>
        <dbReference type="SAM" id="SignalP"/>
    </source>
</evidence>
<dbReference type="EMBL" id="JACHMP010000001">
    <property type="protein sequence ID" value="MBB5821682.1"/>
    <property type="molecule type" value="Genomic_DNA"/>
</dbReference>
<feature type="signal peptide" evidence="1">
    <location>
        <begin position="1"/>
        <end position="25"/>
    </location>
</feature>
<dbReference type="RefSeq" id="WP_184541116.1">
    <property type="nucleotide sequence ID" value="NZ_JACHMP010000001.1"/>
</dbReference>
<evidence type="ECO:0000313" key="2">
    <source>
        <dbReference type="EMBL" id="MBB5821682.1"/>
    </source>
</evidence>
<reference evidence="2 3" key="1">
    <citation type="submission" date="2020-08" db="EMBL/GenBank/DDBJ databases">
        <title>Sequencing the genomes of 1000 actinobacteria strains.</title>
        <authorList>
            <person name="Klenk H.-P."/>
        </authorList>
    </citation>
    <scope>NUCLEOTIDE SEQUENCE [LARGE SCALE GENOMIC DNA]</scope>
    <source>
        <strain evidence="2 3">DSM 46887</strain>
    </source>
</reference>
<dbReference type="AlphaFoldDB" id="A0A7W9MI07"/>
<organism evidence="2 3">
    <name type="scientific">Streptosporangium becharense</name>
    <dbReference type="NCBI Taxonomy" id="1816182"/>
    <lineage>
        <taxon>Bacteria</taxon>
        <taxon>Bacillati</taxon>
        <taxon>Actinomycetota</taxon>
        <taxon>Actinomycetes</taxon>
        <taxon>Streptosporangiales</taxon>
        <taxon>Streptosporangiaceae</taxon>
        <taxon>Streptosporangium</taxon>
    </lineage>
</organism>
<proteinExistence type="predicted"/>
<evidence type="ECO:0000313" key="3">
    <source>
        <dbReference type="Proteomes" id="UP000540685"/>
    </source>
</evidence>